<dbReference type="RefSeq" id="WP_194696197.1">
    <property type="nucleotide sequence ID" value="NZ_JADKPO010000011.1"/>
</dbReference>
<sequence>MPFRDDFDGPGLDTDVWLPHYLPAWSSRAQTRASYRLEDSCLVLEVPGHHPVWPLHEPPLRVSAVQSGSWSGPVGSPRGQQRFGEGLLVNEEQPRFEGWLPASGHVEIRCRMTLSPRSMGALWLAGFEDDPEQLRCGELCVVEIFGRSVERSAQGASCEVGVGIKAFRDPSLTQDFAAARLPIDVAEFHTYAVDWDATEASFSVDGGELRRCPRPPTYPLQLMVAVYDFPEWSVGGDDHLVPELVVDHIAG</sequence>
<comment type="caution">
    <text evidence="2">The sequence shown here is derived from an EMBL/GenBank/DDBJ whole genome shotgun (WGS) entry which is preliminary data.</text>
</comment>
<evidence type="ECO:0000313" key="2">
    <source>
        <dbReference type="EMBL" id="MBF4768040.1"/>
    </source>
</evidence>
<dbReference type="GO" id="GO:0005975">
    <property type="term" value="P:carbohydrate metabolic process"/>
    <property type="evidence" value="ECO:0007669"/>
    <property type="project" value="InterPro"/>
</dbReference>
<dbReference type="PROSITE" id="PS51762">
    <property type="entry name" value="GH16_2"/>
    <property type="match status" value="1"/>
</dbReference>
<organism evidence="2 3">
    <name type="scientific">Nocardioides agariphilus</name>
    <dbReference type="NCBI Taxonomy" id="433664"/>
    <lineage>
        <taxon>Bacteria</taxon>
        <taxon>Bacillati</taxon>
        <taxon>Actinomycetota</taxon>
        <taxon>Actinomycetes</taxon>
        <taxon>Propionibacteriales</taxon>
        <taxon>Nocardioidaceae</taxon>
        <taxon>Nocardioides</taxon>
    </lineage>
</organism>
<dbReference type="SUPFAM" id="SSF49899">
    <property type="entry name" value="Concanavalin A-like lectins/glucanases"/>
    <property type="match status" value="1"/>
</dbReference>
<accession>A0A930VQE0</accession>
<dbReference type="CDD" id="cd00413">
    <property type="entry name" value="Glyco_hydrolase_16"/>
    <property type="match status" value="1"/>
</dbReference>
<keyword evidence="3" id="KW-1185">Reference proteome</keyword>
<evidence type="ECO:0000259" key="1">
    <source>
        <dbReference type="PROSITE" id="PS51762"/>
    </source>
</evidence>
<gene>
    <name evidence="2" type="ORF">ISU10_09700</name>
</gene>
<dbReference type="GO" id="GO:0004553">
    <property type="term" value="F:hydrolase activity, hydrolyzing O-glycosyl compounds"/>
    <property type="evidence" value="ECO:0007669"/>
    <property type="project" value="InterPro"/>
</dbReference>
<protein>
    <submittedName>
        <fullName evidence="2">Glycoside hydrolase family 16 protein</fullName>
    </submittedName>
</protein>
<dbReference type="Gene3D" id="2.60.120.200">
    <property type="match status" value="1"/>
</dbReference>
<feature type="domain" description="GH16" evidence="1">
    <location>
        <begin position="1"/>
        <end position="251"/>
    </location>
</feature>
<name>A0A930VQE0_9ACTN</name>
<proteinExistence type="predicted"/>
<evidence type="ECO:0000313" key="3">
    <source>
        <dbReference type="Proteomes" id="UP000660668"/>
    </source>
</evidence>
<keyword evidence="2" id="KW-0378">Hydrolase</keyword>
<dbReference type="EMBL" id="JADKPO010000011">
    <property type="protein sequence ID" value="MBF4768040.1"/>
    <property type="molecule type" value="Genomic_DNA"/>
</dbReference>
<dbReference type="Proteomes" id="UP000660668">
    <property type="component" value="Unassembled WGS sequence"/>
</dbReference>
<dbReference type="Pfam" id="PF00722">
    <property type="entry name" value="Glyco_hydro_16"/>
    <property type="match status" value="1"/>
</dbReference>
<dbReference type="InterPro" id="IPR000757">
    <property type="entry name" value="Beta-glucanase-like"/>
</dbReference>
<dbReference type="AlphaFoldDB" id="A0A930VQE0"/>
<reference evidence="2" key="1">
    <citation type="submission" date="2020-11" db="EMBL/GenBank/DDBJ databases">
        <title>Nocardioides cynanchi sp. nov., isolated from soil of rhizosphere of Cynanchum wilfordii.</title>
        <authorList>
            <person name="Lee J.-S."/>
            <person name="Suh M.K."/>
            <person name="Kim J.-S."/>
        </authorList>
    </citation>
    <scope>NUCLEOTIDE SEQUENCE</scope>
    <source>
        <strain evidence="2">KCTC 19276</strain>
    </source>
</reference>
<dbReference type="InterPro" id="IPR013320">
    <property type="entry name" value="ConA-like_dom_sf"/>
</dbReference>